<organism evidence="2 3">
    <name type="scientific">Aliisedimentitalea scapharcae</name>
    <dbReference type="NCBI Taxonomy" id="1524259"/>
    <lineage>
        <taxon>Bacteria</taxon>
        <taxon>Pseudomonadati</taxon>
        <taxon>Pseudomonadota</taxon>
        <taxon>Alphaproteobacteria</taxon>
        <taxon>Rhodobacterales</taxon>
        <taxon>Roseobacteraceae</taxon>
        <taxon>Aliisedimentitalea</taxon>
    </lineage>
</organism>
<accession>A0ABZ2XQX7</accession>
<dbReference type="Pfam" id="PF13403">
    <property type="entry name" value="Hint_2"/>
    <property type="match status" value="1"/>
</dbReference>
<evidence type="ECO:0000259" key="1">
    <source>
        <dbReference type="SMART" id="SM00306"/>
    </source>
</evidence>
<dbReference type="PROSITE" id="PS50817">
    <property type="entry name" value="INTEIN_N_TER"/>
    <property type="match status" value="1"/>
</dbReference>
<proteinExistence type="predicted"/>
<dbReference type="EMBL" id="CP123584">
    <property type="protein sequence ID" value="WZK87787.1"/>
    <property type="molecule type" value="Genomic_DNA"/>
</dbReference>
<protein>
    <submittedName>
        <fullName evidence="2">Hint domain-containing protein</fullName>
    </submittedName>
</protein>
<evidence type="ECO:0000313" key="3">
    <source>
        <dbReference type="Proteomes" id="UP001623232"/>
    </source>
</evidence>
<dbReference type="InterPro" id="IPR006141">
    <property type="entry name" value="Intein_N"/>
</dbReference>
<name>A0ABZ2XQX7_9RHOB</name>
<dbReference type="Proteomes" id="UP001623232">
    <property type="component" value="Chromosome"/>
</dbReference>
<feature type="domain" description="Hint" evidence="1">
    <location>
        <begin position="145"/>
        <end position="254"/>
    </location>
</feature>
<keyword evidence="3" id="KW-1185">Reference proteome</keyword>
<evidence type="ECO:0000313" key="2">
    <source>
        <dbReference type="EMBL" id="WZK87787.1"/>
    </source>
</evidence>
<dbReference type="InterPro" id="IPR028992">
    <property type="entry name" value="Hedgehog/Intein_dom"/>
</dbReference>
<dbReference type="SUPFAM" id="SSF51294">
    <property type="entry name" value="Hedgehog/intein (Hint) domain"/>
    <property type="match status" value="1"/>
</dbReference>
<dbReference type="InterPro" id="IPR003587">
    <property type="entry name" value="Hint_dom_N"/>
</dbReference>
<sequence length="334" mass="36153">MFSENGSVQSYPVYPADGLRVVAGANLGDGVGLMDELDLDDIYQLRSGISADRLSLMARLDNSFGIAADSEAGTAGNALHLDCTLSFMSPDGSTTDILLLVEVDLDGLIVGLHLLPLVPLVAQTEYTLLKTSRESARRKFAELASVSFTRGTRITLASGAQIPIEELTVGDRVLTRDDGVQPIRWIGQNTVRATGAMAPVLIRAGALNNAGDLLVSPDHRLFVYQRSDRIGAGHSEILVTARHLINGESVVRVEGGFVDYFQLLFDRHHIIYAEGIAAESLLLDPSTKPAVPGELLKKLATTRHGRRDDHGIDVQKNLLDRPDAIDLLRRASTR</sequence>
<gene>
    <name evidence="2" type="ORF">QEZ52_14385</name>
</gene>
<reference evidence="2 3" key="1">
    <citation type="submission" date="2023-04" db="EMBL/GenBank/DDBJ databases">
        <title>Complete genome sequence of Alisedimentitalea scapharcae.</title>
        <authorList>
            <person name="Rong J.-C."/>
            <person name="Yi M.-L."/>
            <person name="Zhao Q."/>
        </authorList>
    </citation>
    <scope>NUCLEOTIDE SEQUENCE [LARGE SCALE GENOMIC DNA]</scope>
    <source>
        <strain evidence="2 3">KCTC 42119</strain>
    </source>
</reference>
<dbReference type="SMART" id="SM00306">
    <property type="entry name" value="HintN"/>
    <property type="match status" value="1"/>
</dbReference>
<dbReference type="CDD" id="cd00081">
    <property type="entry name" value="Hint"/>
    <property type="match status" value="1"/>
</dbReference>
<dbReference type="InterPro" id="IPR036844">
    <property type="entry name" value="Hint_dom_sf"/>
</dbReference>
<dbReference type="Gene3D" id="2.170.16.10">
    <property type="entry name" value="Hedgehog/Intein (Hint) domain"/>
    <property type="match status" value="1"/>
</dbReference>
<dbReference type="RefSeq" id="WP_406645102.1">
    <property type="nucleotide sequence ID" value="NZ_CP123584.1"/>
</dbReference>